<feature type="compositionally biased region" description="Basic residues" evidence="1">
    <location>
        <begin position="52"/>
        <end position="61"/>
    </location>
</feature>
<feature type="compositionally biased region" description="Basic and acidic residues" evidence="1">
    <location>
        <begin position="34"/>
        <end position="51"/>
    </location>
</feature>
<evidence type="ECO:0000313" key="2">
    <source>
        <dbReference type="EMBL" id="GGO60098.1"/>
    </source>
</evidence>
<dbReference type="EMBL" id="BMNG01000033">
    <property type="protein sequence ID" value="GGO60098.1"/>
    <property type="molecule type" value="Genomic_DNA"/>
</dbReference>
<evidence type="ECO:0000256" key="1">
    <source>
        <dbReference type="SAM" id="MobiDB-lite"/>
    </source>
</evidence>
<sequence>MKLLPDWLRGGNDRELAATKYAGRESATARAHRKDRERVRNNAHREAEASARRRASHRQKVARGAPETQGRWGW</sequence>
<evidence type="ECO:0000313" key="3">
    <source>
        <dbReference type="Proteomes" id="UP000656881"/>
    </source>
</evidence>
<organism evidence="2 3">
    <name type="scientific">Streptomyces lasiicapitis</name>
    <dbReference type="NCBI Taxonomy" id="1923961"/>
    <lineage>
        <taxon>Bacteria</taxon>
        <taxon>Bacillati</taxon>
        <taxon>Actinomycetota</taxon>
        <taxon>Actinomycetes</taxon>
        <taxon>Kitasatosporales</taxon>
        <taxon>Streptomycetaceae</taxon>
        <taxon>Streptomyces</taxon>
    </lineage>
</organism>
<reference evidence="3" key="1">
    <citation type="journal article" date="2019" name="Int. J. Syst. Evol. Microbiol.">
        <title>The Global Catalogue of Microorganisms (GCM) 10K type strain sequencing project: providing services to taxonomists for standard genome sequencing and annotation.</title>
        <authorList>
            <consortium name="The Broad Institute Genomics Platform"/>
            <consortium name="The Broad Institute Genome Sequencing Center for Infectious Disease"/>
            <person name="Wu L."/>
            <person name="Ma J."/>
        </authorList>
    </citation>
    <scope>NUCLEOTIDE SEQUENCE [LARGE SCALE GENOMIC DNA]</scope>
    <source>
        <strain evidence="3">CGMCC 4.7349</strain>
    </source>
</reference>
<proteinExistence type="predicted"/>
<dbReference type="Proteomes" id="UP000656881">
    <property type="component" value="Unassembled WGS sequence"/>
</dbReference>
<keyword evidence="3" id="KW-1185">Reference proteome</keyword>
<protein>
    <submittedName>
        <fullName evidence="2">Uncharacterized protein</fullName>
    </submittedName>
</protein>
<dbReference type="RefSeq" id="WP_189177857.1">
    <property type="nucleotide sequence ID" value="NZ_BMNG01000033.1"/>
</dbReference>
<name>A0ABQ2MXY3_9ACTN</name>
<accession>A0ABQ2MXY3</accession>
<feature type="region of interest" description="Disordered" evidence="1">
    <location>
        <begin position="22"/>
        <end position="74"/>
    </location>
</feature>
<gene>
    <name evidence="2" type="ORF">GCM10012286_83210</name>
</gene>
<comment type="caution">
    <text evidence="2">The sequence shown here is derived from an EMBL/GenBank/DDBJ whole genome shotgun (WGS) entry which is preliminary data.</text>
</comment>